<dbReference type="Pfam" id="PF09684">
    <property type="entry name" value="Tail_P2_I"/>
    <property type="match status" value="1"/>
</dbReference>
<dbReference type="InterPro" id="IPR011748">
    <property type="entry name" value="Unchr_phage_tail-like"/>
</dbReference>
<name>A0A927N4R0_9ACTN</name>
<proteinExistence type="predicted"/>
<protein>
    <submittedName>
        <fullName evidence="2">Phage tail-like protein</fullName>
    </submittedName>
</protein>
<evidence type="ECO:0000256" key="1">
    <source>
        <dbReference type="SAM" id="MobiDB-lite"/>
    </source>
</evidence>
<keyword evidence="3" id="KW-1185">Reference proteome</keyword>
<reference evidence="2" key="1">
    <citation type="submission" date="2020-10" db="EMBL/GenBank/DDBJ databases">
        <title>Sequencing the genomes of 1000 actinobacteria strains.</title>
        <authorList>
            <person name="Klenk H.-P."/>
        </authorList>
    </citation>
    <scope>NUCLEOTIDE SEQUENCE</scope>
    <source>
        <strain evidence="2">DSM 45354</strain>
    </source>
</reference>
<feature type="region of interest" description="Disordered" evidence="1">
    <location>
        <begin position="120"/>
        <end position="139"/>
    </location>
</feature>
<dbReference type="EMBL" id="JADBEM010000001">
    <property type="protein sequence ID" value="MBE1611692.1"/>
    <property type="molecule type" value="Genomic_DNA"/>
</dbReference>
<accession>A0A927N4R0</accession>
<comment type="caution">
    <text evidence="2">The sequence shown here is derived from an EMBL/GenBank/DDBJ whole genome shotgun (WGS) entry which is preliminary data.</text>
</comment>
<evidence type="ECO:0000313" key="2">
    <source>
        <dbReference type="EMBL" id="MBE1611692.1"/>
    </source>
</evidence>
<dbReference type="NCBIfam" id="TIGR02242">
    <property type="entry name" value="tail_TIGR02242"/>
    <property type="match status" value="1"/>
</dbReference>
<dbReference type="Proteomes" id="UP000638648">
    <property type="component" value="Unassembled WGS sequence"/>
</dbReference>
<sequence>MRGLVDGLASPHPLLGILPGLYAEDDLASRFVAAFDDALAPIFLTLDDFTAYLDPALTPEDFVPVLASWVAAFDDPRLDETRRRRLTARAAELHRFRGTAHGLAETVELAYGVRPEIEESGGTSWSAQPGSAPPGSAEPGVVVHVRASDEEADVVRSIVEKLRPAHVPVRVEIIPAEGDVS</sequence>
<feature type="compositionally biased region" description="Low complexity" evidence="1">
    <location>
        <begin position="126"/>
        <end position="139"/>
    </location>
</feature>
<dbReference type="RefSeq" id="WP_192754865.1">
    <property type="nucleotide sequence ID" value="NZ_BAABJL010000176.1"/>
</dbReference>
<dbReference type="AlphaFoldDB" id="A0A927N4R0"/>
<organism evidence="2 3">
    <name type="scientific">Actinopolymorpha pittospori</name>
    <dbReference type="NCBI Taxonomy" id="648752"/>
    <lineage>
        <taxon>Bacteria</taxon>
        <taxon>Bacillati</taxon>
        <taxon>Actinomycetota</taxon>
        <taxon>Actinomycetes</taxon>
        <taxon>Propionibacteriales</taxon>
        <taxon>Actinopolymorphaceae</taxon>
        <taxon>Actinopolymorpha</taxon>
    </lineage>
</organism>
<gene>
    <name evidence="2" type="ORF">HEB94_008540</name>
</gene>
<dbReference type="InterPro" id="IPR006521">
    <property type="entry name" value="Tail_protein_I"/>
</dbReference>
<evidence type="ECO:0000313" key="3">
    <source>
        <dbReference type="Proteomes" id="UP000638648"/>
    </source>
</evidence>